<dbReference type="EMBL" id="JADEXN010000197">
    <property type="protein sequence ID" value="MBE9041446.1"/>
    <property type="molecule type" value="Genomic_DNA"/>
</dbReference>
<evidence type="ECO:0000259" key="2">
    <source>
        <dbReference type="Pfam" id="PF00535"/>
    </source>
</evidence>
<dbReference type="InterPro" id="IPR029044">
    <property type="entry name" value="Nucleotide-diphossugar_trans"/>
</dbReference>
<dbReference type="AlphaFoldDB" id="A0A928W012"/>
<sequence>MTATIRQSSSQPTSQPTSQPQADTSSAEPLVTLVVVPRERFSCARESLESIYAHTQLPFKLVYIDGNSPAKLRQYLDEQAQIRGFEIVRTDVYLYPNQARNLGLQQVRTKYLAFVDNDVIVSDGWLEALVRCAEETDAAVVGPLMCQYEPIHEEIHFAGGQSHVWVDKTGRRRMREKMNDQGKKVDRVRSRLERSETELAEFHCVLVRRSVFDTVGSLDEGMLNTKEHLDFCLSVREADQTVYFEPESLVTYVPGAPQDLSDVHYYMLRWSDEWTLSSLHRFRDKWNLAEDGYFQAKYKKLGWRRYMSLIEPLARRLTFGIGTEWVARAIAKLEHGFNRYLTYRHRQTQQHLAQTAQTDPTANDRPVPSGLEQV</sequence>
<name>A0A928W012_9CYAN</name>
<dbReference type="Proteomes" id="UP000621799">
    <property type="component" value="Unassembled WGS sequence"/>
</dbReference>
<accession>A0A928W012</accession>
<feature type="compositionally biased region" description="Low complexity" evidence="1">
    <location>
        <begin position="7"/>
        <end position="26"/>
    </location>
</feature>
<reference evidence="3" key="1">
    <citation type="submission" date="2020-10" db="EMBL/GenBank/DDBJ databases">
        <authorList>
            <person name="Castelo-Branco R."/>
            <person name="Eusebio N."/>
            <person name="Adriana R."/>
            <person name="Vieira A."/>
            <person name="Brugerolle De Fraissinette N."/>
            <person name="Rezende De Castro R."/>
            <person name="Schneider M.P."/>
            <person name="Vasconcelos V."/>
            <person name="Leao P.N."/>
        </authorList>
    </citation>
    <scope>NUCLEOTIDE SEQUENCE</scope>
    <source>
        <strain evidence="3">LEGE 11467</strain>
    </source>
</reference>
<dbReference type="Gene3D" id="3.90.550.10">
    <property type="entry name" value="Spore Coat Polysaccharide Biosynthesis Protein SpsA, Chain A"/>
    <property type="match status" value="1"/>
</dbReference>
<comment type="caution">
    <text evidence="3">The sequence shown here is derived from an EMBL/GenBank/DDBJ whole genome shotgun (WGS) entry which is preliminary data.</text>
</comment>
<dbReference type="PANTHER" id="PTHR43179:SF7">
    <property type="entry name" value="RHAMNOSYLTRANSFERASE WBBL"/>
    <property type="match status" value="1"/>
</dbReference>
<organism evidence="3 4">
    <name type="scientific">Zarconia navalis LEGE 11467</name>
    <dbReference type="NCBI Taxonomy" id="1828826"/>
    <lineage>
        <taxon>Bacteria</taxon>
        <taxon>Bacillati</taxon>
        <taxon>Cyanobacteriota</taxon>
        <taxon>Cyanophyceae</taxon>
        <taxon>Oscillatoriophycideae</taxon>
        <taxon>Oscillatoriales</taxon>
        <taxon>Oscillatoriales incertae sedis</taxon>
        <taxon>Zarconia</taxon>
        <taxon>Zarconia navalis</taxon>
    </lineage>
</organism>
<feature type="region of interest" description="Disordered" evidence="1">
    <location>
        <begin position="351"/>
        <end position="374"/>
    </location>
</feature>
<evidence type="ECO:0000313" key="4">
    <source>
        <dbReference type="Proteomes" id="UP000621799"/>
    </source>
</evidence>
<dbReference type="Pfam" id="PF00535">
    <property type="entry name" value="Glycos_transf_2"/>
    <property type="match status" value="1"/>
</dbReference>
<evidence type="ECO:0000313" key="3">
    <source>
        <dbReference type="EMBL" id="MBE9041446.1"/>
    </source>
</evidence>
<keyword evidence="4" id="KW-1185">Reference proteome</keyword>
<dbReference type="PANTHER" id="PTHR43179">
    <property type="entry name" value="RHAMNOSYLTRANSFERASE WBBL"/>
    <property type="match status" value="1"/>
</dbReference>
<dbReference type="RefSeq" id="WP_264321654.1">
    <property type="nucleotide sequence ID" value="NZ_JADEXN010000197.1"/>
</dbReference>
<feature type="region of interest" description="Disordered" evidence="1">
    <location>
        <begin position="1"/>
        <end position="26"/>
    </location>
</feature>
<gene>
    <name evidence="3" type="ORF">IQ235_11705</name>
</gene>
<dbReference type="InterPro" id="IPR001173">
    <property type="entry name" value="Glyco_trans_2-like"/>
</dbReference>
<feature type="domain" description="Glycosyltransferase 2-like" evidence="2">
    <location>
        <begin position="41"/>
        <end position="150"/>
    </location>
</feature>
<protein>
    <submittedName>
        <fullName evidence="3">Glycosyltransferase</fullName>
    </submittedName>
</protein>
<proteinExistence type="predicted"/>
<dbReference type="SUPFAM" id="SSF53448">
    <property type="entry name" value="Nucleotide-diphospho-sugar transferases"/>
    <property type="match status" value="1"/>
</dbReference>
<evidence type="ECO:0000256" key="1">
    <source>
        <dbReference type="SAM" id="MobiDB-lite"/>
    </source>
</evidence>